<evidence type="ECO:0000256" key="1">
    <source>
        <dbReference type="ARBA" id="ARBA00018672"/>
    </source>
</evidence>
<sequence>MYKIFIVEDDPVICRAVSEHLALWGYQVRSVRDFSRVIEEFTDFNPHLVLLDIGLPVHNGYYYCQELRKRSKAPVVFLSSASDNINIVTAIELGGDDFIAKPFDLTVLTAKIQAVLRRAYSLQGSVNLLEYEQALLDLGAETVSGPKGKQELTKNEFRILQILMENGGHTVSRSDLMVRLWESESFIDDNTLTVNVSRLRKKLEAVGLGGMLATKKGLGYQLG</sequence>
<dbReference type="Pfam" id="PF00072">
    <property type="entry name" value="Response_reg"/>
    <property type="match status" value="1"/>
</dbReference>
<reference evidence="10" key="1">
    <citation type="journal article" date="2017" name="Genome Announc.">
        <title>High-Quality Whole-Genome Sequences of the Oligo-Mouse-Microbiota Bacterial Community.</title>
        <authorList>
            <person name="Garzetti D."/>
            <person name="Brugiroux S."/>
            <person name="Bunk B."/>
            <person name="Pukall R."/>
            <person name="McCoy K.D."/>
            <person name="Macpherson A.J."/>
            <person name="Stecher B."/>
        </authorList>
    </citation>
    <scope>NUCLEOTIDE SEQUENCE</scope>
    <source>
        <strain evidence="10">KB18</strain>
    </source>
</reference>
<dbReference type="SUPFAM" id="SSF46894">
    <property type="entry name" value="C-terminal effector domain of the bipartite response regulators"/>
    <property type="match status" value="1"/>
</dbReference>
<dbReference type="EMBL" id="CP021422">
    <property type="protein sequence ID" value="ASB41809.1"/>
    <property type="molecule type" value="Genomic_DNA"/>
</dbReference>
<dbReference type="Gene3D" id="1.10.10.10">
    <property type="entry name" value="Winged helix-like DNA-binding domain superfamily/Winged helix DNA-binding domain"/>
    <property type="match status" value="1"/>
</dbReference>
<evidence type="ECO:0000313" key="12">
    <source>
        <dbReference type="Proteomes" id="UP000196710"/>
    </source>
</evidence>
<organism evidence="11 13">
    <name type="scientific">Acutalibacter muris</name>
    <dbReference type="NCBI Taxonomy" id="1796620"/>
    <lineage>
        <taxon>Bacteria</taxon>
        <taxon>Bacillati</taxon>
        <taxon>Bacillota</taxon>
        <taxon>Clostridia</taxon>
        <taxon>Eubacteriales</taxon>
        <taxon>Acutalibacteraceae</taxon>
        <taxon>Acutalibacter</taxon>
    </lineage>
</organism>
<dbReference type="InterPro" id="IPR011006">
    <property type="entry name" value="CheY-like_superfamily"/>
</dbReference>
<dbReference type="InterPro" id="IPR036388">
    <property type="entry name" value="WH-like_DNA-bd_sf"/>
</dbReference>
<keyword evidence="12" id="KW-1185">Reference proteome</keyword>
<keyword evidence="2" id="KW-0805">Transcription regulation</keyword>
<evidence type="ECO:0000313" key="11">
    <source>
        <dbReference type="EMBL" id="QQR31076.1"/>
    </source>
</evidence>
<keyword evidence="3 7" id="KW-0238">DNA-binding</keyword>
<dbReference type="RefSeq" id="WP_066539191.1">
    <property type="nucleotide sequence ID" value="NZ_CAJTCQ010000001.1"/>
</dbReference>
<dbReference type="Gene3D" id="6.10.250.690">
    <property type="match status" value="1"/>
</dbReference>
<reference evidence="12" key="2">
    <citation type="submission" date="2017-05" db="EMBL/GenBank/DDBJ databases">
        <title>Improved OligoMM genomes.</title>
        <authorList>
            <person name="Garzetti D."/>
        </authorList>
    </citation>
    <scope>NUCLEOTIDE SEQUENCE [LARGE SCALE GENOMIC DNA]</scope>
    <source>
        <strain evidence="12">KB18</strain>
    </source>
</reference>
<name>A0A1Z2XTW1_9FIRM</name>
<feature type="domain" description="Response regulatory" evidence="8">
    <location>
        <begin position="3"/>
        <end position="116"/>
    </location>
</feature>
<dbReference type="GO" id="GO:0005829">
    <property type="term" value="C:cytosol"/>
    <property type="evidence" value="ECO:0007669"/>
    <property type="project" value="TreeGrafter"/>
</dbReference>
<dbReference type="InterPro" id="IPR039420">
    <property type="entry name" value="WalR-like"/>
</dbReference>
<evidence type="ECO:0000256" key="2">
    <source>
        <dbReference type="ARBA" id="ARBA00023015"/>
    </source>
</evidence>
<evidence type="ECO:0000256" key="7">
    <source>
        <dbReference type="PROSITE-ProRule" id="PRU01091"/>
    </source>
</evidence>
<evidence type="ECO:0000259" key="9">
    <source>
        <dbReference type="PROSITE" id="PS51755"/>
    </source>
</evidence>
<dbReference type="GO" id="GO:0006355">
    <property type="term" value="P:regulation of DNA-templated transcription"/>
    <property type="evidence" value="ECO:0007669"/>
    <property type="project" value="InterPro"/>
</dbReference>
<dbReference type="CDD" id="cd00383">
    <property type="entry name" value="trans_reg_C"/>
    <property type="match status" value="1"/>
</dbReference>
<feature type="DNA-binding region" description="OmpR/PhoB-type" evidence="7">
    <location>
        <begin position="126"/>
        <end position="223"/>
    </location>
</feature>
<evidence type="ECO:0000313" key="10">
    <source>
        <dbReference type="EMBL" id="ASB41809.1"/>
    </source>
</evidence>
<dbReference type="SMART" id="SM00862">
    <property type="entry name" value="Trans_reg_C"/>
    <property type="match status" value="1"/>
</dbReference>
<dbReference type="Proteomes" id="UP000596035">
    <property type="component" value="Chromosome"/>
</dbReference>
<evidence type="ECO:0000259" key="8">
    <source>
        <dbReference type="PROSITE" id="PS50110"/>
    </source>
</evidence>
<dbReference type="EMBL" id="CP065321">
    <property type="protein sequence ID" value="QQR31076.1"/>
    <property type="molecule type" value="Genomic_DNA"/>
</dbReference>
<dbReference type="AlphaFoldDB" id="A0A1Z2XTW1"/>
<dbReference type="PROSITE" id="PS51755">
    <property type="entry name" value="OMPR_PHOB"/>
    <property type="match status" value="1"/>
</dbReference>
<dbReference type="Pfam" id="PF00486">
    <property type="entry name" value="Trans_reg_C"/>
    <property type="match status" value="1"/>
</dbReference>
<reference evidence="11 13" key="3">
    <citation type="submission" date="2020-11" db="EMBL/GenBank/DDBJ databases">
        <title>Closed and high quality bacterial genomes of the OMM12 community.</title>
        <authorList>
            <person name="Marbouty M."/>
            <person name="Lamy-Besnier Q."/>
            <person name="Debarbieux L."/>
            <person name="Koszul R."/>
        </authorList>
    </citation>
    <scope>NUCLEOTIDE SEQUENCE [LARGE SCALE GENOMIC DNA]</scope>
    <source>
        <strain evidence="11 13">KB18</strain>
    </source>
</reference>
<dbReference type="Proteomes" id="UP000196710">
    <property type="component" value="Chromosome"/>
</dbReference>
<dbReference type="InterPro" id="IPR001867">
    <property type="entry name" value="OmpR/PhoB-type_DNA-bd"/>
</dbReference>
<dbReference type="InterPro" id="IPR016032">
    <property type="entry name" value="Sig_transdc_resp-reg_C-effctor"/>
</dbReference>
<comment type="function">
    <text evidence="5">May play the central regulatory role in sporulation. It may be an element of the effector pathway responsible for the activation of sporulation genes in response to nutritional stress. Spo0A may act in concert with spo0H (a sigma factor) to control the expression of some genes that are critical to the sporulation process.</text>
</comment>
<evidence type="ECO:0000256" key="3">
    <source>
        <dbReference type="ARBA" id="ARBA00023125"/>
    </source>
</evidence>
<dbReference type="GO" id="GO:0000156">
    <property type="term" value="F:phosphorelay response regulator activity"/>
    <property type="evidence" value="ECO:0007669"/>
    <property type="project" value="TreeGrafter"/>
</dbReference>
<evidence type="ECO:0000256" key="4">
    <source>
        <dbReference type="ARBA" id="ARBA00023163"/>
    </source>
</evidence>
<dbReference type="SUPFAM" id="SSF52172">
    <property type="entry name" value="CheY-like"/>
    <property type="match status" value="1"/>
</dbReference>
<accession>A0A1Z2XTW1</accession>
<evidence type="ECO:0000256" key="6">
    <source>
        <dbReference type="PROSITE-ProRule" id="PRU00169"/>
    </source>
</evidence>
<feature type="domain" description="OmpR/PhoB-type" evidence="9">
    <location>
        <begin position="126"/>
        <end position="223"/>
    </location>
</feature>
<dbReference type="PANTHER" id="PTHR48111:SF43">
    <property type="entry name" value="STAGE 0 SPORULATION PROTEIN A HOMOLOG"/>
    <property type="match status" value="1"/>
</dbReference>
<protein>
    <recommendedName>
        <fullName evidence="1">Stage 0 sporulation protein A homolog</fullName>
    </recommendedName>
</protein>
<evidence type="ECO:0000313" key="13">
    <source>
        <dbReference type="Proteomes" id="UP000596035"/>
    </source>
</evidence>
<dbReference type="GO" id="GO:0032993">
    <property type="term" value="C:protein-DNA complex"/>
    <property type="evidence" value="ECO:0007669"/>
    <property type="project" value="TreeGrafter"/>
</dbReference>
<keyword evidence="6" id="KW-0597">Phosphoprotein</keyword>
<dbReference type="SMART" id="SM00448">
    <property type="entry name" value="REC"/>
    <property type="match status" value="1"/>
</dbReference>
<dbReference type="PROSITE" id="PS50110">
    <property type="entry name" value="RESPONSE_REGULATORY"/>
    <property type="match status" value="1"/>
</dbReference>
<keyword evidence="4" id="KW-0804">Transcription</keyword>
<dbReference type="KEGG" id="amur:ADH66_14790"/>
<gene>
    <name evidence="10" type="ORF">ADH66_14790</name>
    <name evidence="11" type="ORF">I5Q82_05170</name>
</gene>
<evidence type="ECO:0000256" key="5">
    <source>
        <dbReference type="ARBA" id="ARBA00024867"/>
    </source>
</evidence>
<dbReference type="PANTHER" id="PTHR48111">
    <property type="entry name" value="REGULATOR OF RPOS"/>
    <property type="match status" value="1"/>
</dbReference>
<dbReference type="InterPro" id="IPR001789">
    <property type="entry name" value="Sig_transdc_resp-reg_receiver"/>
</dbReference>
<feature type="modified residue" description="4-aspartylphosphate" evidence="6">
    <location>
        <position position="52"/>
    </location>
</feature>
<dbReference type="GO" id="GO:0000976">
    <property type="term" value="F:transcription cis-regulatory region binding"/>
    <property type="evidence" value="ECO:0007669"/>
    <property type="project" value="TreeGrafter"/>
</dbReference>
<proteinExistence type="predicted"/>
<dbReference type="Gene3D" id="3.40.50.2300">
    <property type="match status" value="1"/>
</dbReference>